<dbReference type="Gene3D" id="3.20.20.70">
    <property type="entry name" value="Aldolase class I"/>
    <property type="match status" value="1"/>
</dbReference>
<dbReference type="PANTHER" id="PTHR30352">
    <property type="entry name" value="PYRUVATE FORMATE-LYASE-ACTIVATING ENZYME"/>
    <property type="match status" value="1"/>
</dbReference>
<name>A0A7R7ENI4_9FIRM</name>
<dbReference type="InterPro" id="IPR016431">
    <property type="entry name" value="Pyrv-formate_lyase-activ_prd"/>
</dbReference>
<dbReference type="NCBIfam" id="TIGR04337">
    <property type="entry name" value="AmmeMemoSam_rS"/>
    <property type="match status" value="1"/>
</dbReference>
<evidence type="ECO:0000313" key="9">
    <source>
        <dbReference type="Proteomes" id="UP000595897"/>
    </source>
</evidence>
<comment type="cofactor">
    <cofactor evidence="6">
        <name>[4Fe-4S] cluster</name>
        <dbReference type="ChEBI" id="CHEBI:49883"/>
    </cofactor>
    <text evidence="6">Binds 1 [4Fe-4S] cluster. The cluster is coordinated with 3 cysteines and an exchangeable S-adenosyl-L-methionine.</text>
</comment>
<dbReference type="AlphaFoldDB" id="A0A7R7ENI4"/>
<keyword evidence="4 6" id="KW-0408">Iron</keyword>
<protein>
    <submittedName>
        <fullName evidence="8">AmmeMemoRadiSam system radical SAM enzyme</fullName>
    </submittedName>
</protein>
<feature type="binding site" evidence="6">
    <location>
        <position position="74"/>
    </location>
    <ligand>
        <name>[4Fe-4S] cluster</name>
        <dbReference type="ChEBI" id="CHEBI:49883"/>
        <note>4Fe-4S-S-AdoMet</note>
    </ligand>
</feature>
<dbReference type="Pfam" id="PF04055">
    <property type="entry name" value="Radical_SAM"/>
    <property type="match status" value="1"/>
</dbReference>
<dbReference type="GO" id="GO:0003824">
    <property type="term" value="F:catalytic activity"/>
    <property type="evidence" value="ECO:0007669"/>
    <property type="project" value="InterPro"/>
</dbReference>
<dbReference type="PANTHER" id="PTHR30352:SF5">
    <property type="entry name" value="PYRUVATE FORMATE-LYASE 1-ACTIVATING ENZYME"/>
    <property type="match status" value="1"/>
</dbReference>
<organism evidence="8 9">
    <name type="scientific">Anaeromicropila herbilytica</name>
    <dbReference type="NCBI Taxonomy" id="2785025"/>
    <lineage>
        <taxon>Bacteria</taxon>
        <taxon>Bacillati</taxon>
        <taxon>Bacillota</taxon>
        <taxon>Clostridia</taxon>
        <taxon>Lachnospirales</taxon>
        <taxon>Lachnospiraceae</taxon>
        <taxon>Anaeromicropila</taxon>
    </lineage>
</organism>
<dbReference type="GO" id="GO:0051539">
    <property type="term" value="F:4 iron, 4 sulfur cluster binding"/>
    <property type="evidence" value="ECO:0007669"/>
    <property type="project" value="UniProtKB-KW"/>
</dbReference>
<dbReference type="InterPro" id="IPR058240">
    <property type="entry name" value="rSAM_sf"/>
</dbReference>
<feature type="binding site" evidence="6">
    <location>
        <position position="70"/>
    </location>
    <ligand>
        <name>[4Fe-4S] cluster</name>
        <dbReference type="ChEBI" id="CHEBI:49883"/>
        <note>4Fe-4S-S-AdoMet</note>
    </ligand>
</feature>
<evidence type="ECO:0000256" key="2">
    <source>
        <dbReference type="ARBA" id="ARBA00022691"/>
    </source>
</evidence>
<keyword evidence="9" id="KW-1185">Reference proteome</keyword>
<dbReference type="RefSeq" id="WP_271712937.1">
    <property type="nucleotide sequence ID" value="NZ_AP024169.1"/>
</dbReference>
<evidence type="ECO:0000256" key="4">
    <source>
        <dbReference type="ARBA" id="ARBA00023004"/>
    </source>
</evidence>
<dbReference type="CDD" id="cd01335">
    <property type="entry name" value="Radical_SAM"/>
    <property type="match status" value="1"/>
</dbReference>
<feature type="domain" description="Radical SAM core" evidence="7">
    <location>
        <begin position="55"/>
        <end position="272"/>
    </location>
</feature>
<dbReference type="Proteomes" id="UP000595897">
    <property type="component" value="Chromosome"/>
</dbReference>
<evidence type="ECO:0000256" key="1">
    <source>
        <dbReference type="ARBA" id="ARBA00022485"/>
    </source>
</evidence>
<reference evidence="8 9" key="1">
    <citation type="submission" date="2020-11" db="EMBL/GenBank/DDBJ databases">
        <title>Draft genome sequencing of a Lachnospiraceae strain isolated from anoxic soil subjected to BSD treatment.</title>
        <authorList>
            <person name="Uek A."/>
            <person name="Tonouchi A."/>
        </authorList>
    </citation>
    <scope>NUCLEOTIDE SEQUENCE [LARGE SCALE GENOMIC DNA]</scope>
    <source>
        <strain evidence="8 9">TB5</strain>
    </source>
</reference>
<gene>
    <name evidence="8" type="ORF">bsdtb5_31410</name>
</gene>
<dbReference type="EMBL" id="AP024169">
    <property type="protein sequence ID" value="BCN31846.1"/>
    <property type="molecule type" value="Genomic_DNA"/>
</dbReference>
<proteinExistence type="predicted"/>
<feature type="binding site" evidence="6">
    <location>
        <position position="77"/>
    </location>
    <ligand>
        <name>[4Fe-4S] cluster</name>
        <dbReference type="ChEBI" id="CHEBI:49883"/>
        <note>4Fe-4S-S-AdoMet</note>
    </ligand>
</feature>
<dbReference type="PROSITE" id="PS51918">
    <property type="entry name" value="RADICAL_SAM"/>
    <property type="match status" value="1"/>
</dbReference>
<keyword evidence="3 6" id="KW-0479">Metal-binding</keyword>
<evidence type="ECO:0000259" key="7">
    <source>
        <dbReference type="PROSITE" id="PS51918"/>
    </source>
</evidence>
<dbReference type="InterPro" id="IPR013785">
    <property type="entry name" value="Aldolase_TIM"/>
</dbReference>
<keyword evidence="1" id="KW-0004">4Fe-4S</keyword>
<dbReference type="SFLD" id="SFLDS00029">
    <property type="entry name" value="Radical_SAM"/>
    <property type="match status" value="1"/>
</dbReference>
<dbReference type="PIRSF" id="PIRSF004869">
    <property type="entry name" value="PflX_prd"/>
    <property type="match status" value="1"/>
</dbReference>
<evidence type="ECO:0000256" key="6">
    <source>
        <dbReference type="PIRSR" id="PIRSR004869-50"/>
    </source>
</evidence>
<dbReference type="KEGG" id="ahb:bsdtb5_31410"/>
<dbReference type="InterPro" id="IPR027596">
    <property type="entry name" value="AmmeMemoSam_rS"/>
</dbReference>
<evidence type="ECO:0000256" key="3">
    <source>
        <dbReference type="ARBA" id="ARBA00022723"/>
    </source>
</evidence>
<dbReference type="SUPFAM" id="SSF102114">
    <property type="entry name" value="Radical SAM enzymes"/>
    <property type="match status" value="1"/>
</dbReference>
<evidence type="ECO:0000313" key="8">
    <source>
        <dbReference type="EMBL" id="BCN31846.1"/>
    </source>
</evidence>
<sequence length="275" mass="31189">MNAECKVCMHRCNLEEGQYGRCRARRNVGGEVVASNYGKITSLALDPIEKKPLYRFYPGSKILSVGSYGCNLTCSFCQNYSISMVREEETDTITLTPEELADKASKLREHGNIGVAFTYNEPLIGYEYVIDTATILRERDMKTVVVTNGSVTKEVAKELLPYVDALNIDLKGFTKEYYKQIGGDLETVKNFIALAAKECHVELTTLVIPDENDSVEEMRQLSQWVASVDEQIPLHVTRFFPRWKMTDRNATEVNKIYELGEVARESLKYVYEGNC</sequence>
<dbReference type="SFLD" id="SFLDG01101">
    <property type="entry name" value="Uncharacterised_Radical_SAM_Su"/>
    <property type="match status" value="1"/>
</dbReference>
<keyword evidence="2 6" id="KW-0949">S-adenosyl-L-methionine</keyword>
<dbReference type="InterPro" id="IPR034457">
    <property type="entry name" value="Organic_radical-activating"/>
</dbReference>
<dbReference type="GO" id="GO:0046872">
    <property type="term" value="F:metal ion binding"/>
    <property type="evidence" value="ECO:0007669"/>
    <property type="project" value="UniProtKB-KW"/>
</dbReference>
<dbReference type="InterPro" id="IPR007197">
    <property type="entry name" value="rSAM"/>
</dbReference>
<evidence type="ECO:0000256" key="5">
    <source>
        <dbReference type="ARBA" id="ARBA00023014"/>
    </source>
</evidence>
<accession>A0A7R7ENI4</accession>
<keyword evidence="5 6" id="KW-0411">Iron-sulfur</keyword>